<sequence length="74" mass="8446">MIGKLPLQSNILEELSKKIPAQDESDALYHNGEVTEYSDQAIDSETDVEYNPVHKEYRGSHSITNVYIIHPFNL</sequence>
<name>A0A4Y2M9P4_ARAVE</name>
<organism evidence="1 2">
    <name type="scientific">Araneus ventricosus</name>
    <name type="common">Orbweaver spider</name>
    <name type="synonym">Epeira ventricosa</name>
    <dbReference type="NCBI Taxonomy" id="182803"/>
    <lineage>
        <taxon>Eukaryota</taxon>
        <taxon>Metazoa</taxon>
        <taxon>Ecdysozoa</taxon>
        <taxon>Arthropoda</taxon>
        <taxon>Chelicerata</taxon>
        <taxon>Arachnida</taxon>
        <taxon>Araneae</taxon>
        <taxon>Araneomorphae</taxon>
        <taxon>Entelegynae</taxon>
        <taxon>Araneoidea</taxon>
        <taxon>Araneidae</taxon>
        <taxon>Araneus</taxon>
    </lineage>
</organism>
<dbReference type="EMBL" id="BGPR01007042">
    <property type="protein sequence ID" value="GBN23821.1"/>
    <property type="molecule type" value="Genomic_DNA"/>
</dbReference>
<comment type="caution">
    <text evidence="1">The sequence shown here is derived from an EMBL/GenBank/DDBJ whole genome shotgun (WGS) entry which is preliminary data.</text>
</comment>
<dbReference type="AlphaFoldDB" id="A0A4Y2M9P4"/>
<reference evidence="1 2" key="1">
    <citation type="journal article" date="2019" name="Sci. Rep.">
        <title>Orb-weaving spider Araneus ventricosus genome elucidates the spidroin gene catalogue.</title>
        <authorList>
            <person name="Kono N."/>
            <person name="Nakamura H."/>
            <person name="Ohtoshi R."/>
            <person name="Moran D.A.P."/>
            <person name="Shinohara A."/>
            <person name="Yoshida Y."/>
            <person name="Fujiwara M."/>
            <person name="Mori M."/>
            <person name="Tomita M."/>
            <person name="Arakawa K."/>
        </authorList>
    </citation>
    <scope>NUCLEOTIDE SEQUENCE [LARGE SCALE GENOMIC DNA]</scope>
</reference>
<protein>
    <submittedName>
        <fullName evidence="1">Uncharacterized protein</fullName>
    </submittedName>
</protein>
<evidence type="ECO:0000313" key="2">
    <source>
        <dbReference type="Proteomes" id="UP000499080"/>
    </source>
</evidence>
<gene>
    <name evidence="1" type="ORF">AVEN_74901_1</name>
</gene>
<dbReference type="Proteomes" id="UP000499080">
    <property type="component" value="Unassembled WGS sequence"/>
</dbReference>
<keyword evidence="2" id="KW-1185">Reference proteome</keyword>
<proteinExistence type="predicted"/>
<evidence type="ECO:0000313" key="1">
    <source>
        <dbReference type="EMBL" id="GBN23821.1"/>
    </source>
</evidence>
<accession>A0A4Y2M9P4</accession>